<sequence>MISYKRPSASPETSSGSPILQGRRAVNVGLLKEHRDQYPVEKMCRVLQVSTGGFYYWLQHPQSRRERKEAQLVTKIRQVHAQSKGRYGSPRISFELKEKGIKASRPRIARLMQKHQIQSIVRKKYRVNTTDSNHGFTIAENHLKWDFTATKPAQKWVSDLTYIRTEEGWLYLTAVLDLADRKAVGWALSETMEAEATTVAAFRMALVNRPLSGELLLYSDRGVPYACRAFREQLEGMPVRQSMSRKGNCSG</sequence>
<dbReference type="RefSeq" id="WP_140624233.1">
    <property type="nucleotide sequence ID" value="NZ_VFRQ01000020.1"/>
</dbReference>
<dbReference type="OrthoDB" id="936265at2"/>
<dbReference type="AlphaFoldDB" id="A0A501VV91"/>
<evidence type="ECO:0000313" key="3">
    <source>
        <dbReference type="Proteomes" id="UP000316727"/>
    </source>
</evidence>
<dbReference type="Pfam" id="PF13276">
    <property type="entry name" value="HTH_21"/>
    <property type="match status" value="1"/>
</dbReference>
<dbReference type="Gene3D" id="3.30.420.10">
    <property type="entry name" value="Ribonuclease H-like superfamily/Ribonuclease H"/>
    <property type="match status" value="1"/>
</dbReference>
<name>A0A501VV91_9BACT</name>
<dbReference type="NCBIfam" id="NF033516">
    <property type="entry name" value="transpos_IS3"/>
    <property type="match status" value="1"/>
</dbReference>
<dbReference type="PANTHER" id="PTHR46889">
    <property type="entry name" value="TRANSPOSASE INSF FOR INSERTION SEQUENCE IS3B-RELATED"/>
    <property type="match status" value="1"/>
</dbReference>
<dbReference type="GO" id="GO:0015074">
    <property type="term" value="P:DNA integration"/>
    <property type="evidence" value="ECO:0007669"/>
    <property type="project" value="InterPro"/>
</dbReference>
<evidence type="ECO:0000313" key="2">
    <source>
        <dbReference type="EMBL" id="TPE39724.1"/>
    </source>
</evidence>
<dbReference type="PANTHER" id="PTHR46889:SF4">
    <property type="entry name" value="TRANSPOSASE INSO FOR INSERTION SEQUENCE ELEMENT IS911B-RELATED"/>
    <property type="match status" value="1"/>
</dbReference>
<accession>A0A501VV91</accession>
<comment type="caution">
    <text evidence="2">The sequence shown here is derived from an EMBL/GenBank/DDBJ whole genome shotgun (WGS) entry which is preliminary data.</text>
</comment>
<proteinExistence type="predicted"/>
<dbReference type="Pfam" id="PF00665">
    <property type="entry name" value="rve"/>
    <property type="match status" value="1"/>
</dbReference>
<dbReference type="SUPFAM" id="SSF53098">
    <property type="entry name" value="Ribonuclease H-like"/>
    <property type="match status" value="1"/>
</dbReference>
<dbReference type="EMBL" id="VFRQ01000020">
    <property type="protein sequence ID" value="TPE39724.1"/>
    <property type="molecule type" value="Genomic_DNA"/>
</dbReference>
<feature type="domain" description="Integrase catalytic" evidence="1">
    <location>
        <begin position="148"/>
        <end position="251"/>
    </location>
</feature>
<reference evidence="2 3" key="1">
    <citation type="submission" date="2019-06" db="EMBL/GenBank/DDBJ databases">
        <title>A novel bacterium of genus Pontibacter, isolated from marine sediment.</title>
        <authorList>
            <person name="Huang H."/>
            <person name="Mo K."/>
            <person name="Hu Y."/>
        </authorList>
    </citation>
    <scope>NUCLEOTIDE SEQUENCE [LARGE SCALE GENOMIC DNA]</scope>
    <source>
        <strain evidence="2 3">HB172049</strain>
    </source>
</reference>
<protein>
    <submittedName>
        <fullName evidence="2">IS3 family transposase</fullName>
    </submittedName>
</protein>
<dbReference type="InterPro" id="IPR001584">
    <property type="entry name" value="Integrase_cat-core"/>
</dbReference>
<dbReference type="Proteomes" id="UP000316727">
    <property type="component" value="Unassembled WGS sequence"/>
</dbReference>
<organism evidence="2 3">
    <name type="scientific">Pontibacter mangrovi</name>
    <dbReference type="NCBI Taxonomy" id="2589816"/>
    <lineage>
        <taxon>Bacteria</taxon>
        <taxon>Pseudomonadati</taxon>
        <taxon>Bacteroidota</taxon>
        <taxon>Cytophagia</taxon>
        <taxon>Cytophagales</taxon>
        <taxon>Hymenobacteraceae</taxon>
        <taxon>Pontibacter</taxon>
    </lineage>
</organism>
<dbReference type="InterPro" id="IPR025948">
    <property type="entry name" value="HTH-like_dom"/>
</dbReference>
<dbReference type="InterPro" id="IPR050900">
    <property type="entry name" value="Transposase_IS3/IS150/IS904"/>
</dbReference>
<keyword evidence="3" id="KW-1185">Reference proteome</keyword>
<dbReference type="PROSITE" id="PS50994">
    <property type="entry name" value="INTEGRASE"/>
    <property type="match status" value="1"/>
</dbReference>
<gene>
    <name evidence="2" type="ORF">FJM65_20785</name>
</gene>
<dbReference type="InterPro" id="IPR048020">
    <property type="entry name" value="Transpos_IS3"/>
</dbReference>
<dbReference type="GO" id="GO:0003676">
    <property type="term" value="F:nucleic acid binding"/>
    <property type="evidence" value="ECO:0007669"/>
    <property type="project" value="InterPro"/>
</dbReference>
<dbReference type="InterPro" id="IPR012337">
    <property type="entry name" value="RNaseH-like_sf"/>
</dbReference>
<evidence type="ECO:0000259" key="1">
    <source>
        <dbReference type="PROSITE" id="PS50994"/>
    </source>
</evidence>
<dbReference type="InterPro" id="IPR036397">
    <property type="entry name" value="RNaseH_sf"/>
</dbReference>